<evidence type="ECO:0000256" key="1">
    <source>
        <dbReference type="SAM" id="Phobius"/>
    </source>
</evidence>
<name>A0A7Z0QRL8_9GAMM</name>
<reference evidence="2 3" key="1">
    <citation type="submission" date="2020-07" db="EMBL/GenBank/DDBJ databases">
        <title>isolation of Luteimonas sp. SJ-16.</title>
        <authorList>
            <person name="Huang X.-X."/>
            <person name="Xu L."/>
            <person name="Sun J.-Q."/>
        </authorList>
    </citation>
    <scope>NUCLEOTIDE SEQUENCE [LARGE SCALE GENOMIC DNA]</scope>
    <source>
        <strain evidence="2 3">SJ-16</strain>
    </source>
</reference>
<dbReference type="EMBL" id="JACCJZ010000008">
    <property type="protein sequence ID" value="NYZ61750.1"/>
    <property type="molecule type" value="Genomic_DNA"/>
</dbReference>
<keyword evidence="1" id="KW-1133">Transmembrane helix</keyword>
<dbReference type="AlphaFoldDB" id="A0A7Z0QRL8"/>
<proteinExistence type="predicted"/>
<accession>A0A7Z0QRL8</accession>
<evidence type="ECO:0000313" key="3">
    <source>
        <dbReference type="Proteomes" id="UP000589896"/>
    </source>
</evidence>
<dbReference type="RefSeq" id="WP_180543624.1">
    <property type="nucleotide sequence ID" value="NZ_JACCJZ010000008.1"/>
</dbReference>
<sequence length="113" mass="12208">MDKDFALSCFGWATMAAPYLLLVAANDFRSGKGTLLRASVAVAAGWLLAVAHVVISQELFAASASPEELLKLYDRDGAPRAFVAVVGWVPAAIIVCIAWPLHSWLARRRRRGA</sequence>
<dbReference type="Proteomes" id="UP000589896">
    <property type="component" value="Unassembled WGS sequence"/>
</dbReference>
<keyword evidence="3" id="KW-1185">Reference proteome</keyword>
<protein>
    <submittedName>
        <fullName evidence="2">Uncharacterized protein</fullName>
    </submittedName>
</protein>
<feature type="transmembrane region" description="Helical" evidence="1">
    <location>
        <begin position="81"/>
        <end position="101"/>
    </location>
</feature>
<gene>
    <name evidence="2" type="ORF">H0E82_03085</name>
</gene>
<feature type="transmembrane region" description="Helical" evidence="1">
    <location>
        <begin position="35"/>
        <end position="55"/>
    </location>
</feature>
<feature type="transmembrane region" description="Helical" evidence="1">
    <location>
        <begin position="5"/>
        <end position="23"/>
    </location>
</feature>
<evidence type="ECO:0000313" key="2">
    <source>
        <dbReference type="EMBL" id="NYZ61750.1"/>
    </source>
</evidence>
<comment type="caution">
    <text evidence="2">The sequence shown here is derived from an EMBL/GenBank/DDBJ whole genome shotgun (WGS) entry which is preliminary data.</text>
</comment>
<keyword evidence="1" id="KW-0472">Membrane</keyword>
<keyword evidence="1" id="KW-0812">Transmembrane</keyword>
<organism evidence="2 3">
    <name type="scientific">Luteimonas deserti</name>
    <dbReference type="NCBI Taxonomy" id="2752306"/>
    <lineage>
        <taxon>Bacteria</taxon>
        <taxon>Pseudomonadati</taxon>
        <taxon>Pseudomonadota</taxon>
        <taxon>Gammaproteobacteria</taxon>
        <taxon>Lysobacterales</taxon>
        <taxon>Lysobacteraceae</taxon>
        <taxon>Luteimonas</taxon>
    </lineage>
</organism>